<evidence type="ECO:0000313" key="1">
    <source>
        <dbReference type="EMBL" id="VDO73782.1"/>
    </source>
</evidence>
<name>A0A3P8BP54_9TREM</name>
<dbReference type="EMBL" id="UZAL01000884">
    <property type="protein sequence ID" value="VDO73782.1"/>
    <property type="molecule type" value="Genomic_DNA"/>
</dbReference>
<dbReference type="AlphaFoldDB" id="A0A3P8BP54"/>
<proteinExistence type="predicted"/>
<protein>
    <submittedName>
        <fullName evidence="1">Uncharacterized protein</fullName>
    </submittedName>
</protein>
<organism evidence="1 2">
    <name type="scientific">Schistosoma mattheei</name>
    <dbReference type="NCBI Taxonomy" id="31246"/>
    <lineage>
        <taxon>Eukaryota</taxon>
        <taxon>Metazoa</taxon>
        <taxon>Spiralia</taxon>
        <taxon>Lophotrochozoa</taxon>
        <taxon>Platyhelminthes</taxon>
        <taxon>Trematoda</taxon>
        <taxon>Digenea</taxon>
        <taxon>Strigeidida</taxon>
        <taxon>Schistosomatoidea</taxon>
        <taxon>Schistosomatidae</taxon>
        <taxon>Schistosoma</taxon>
    </lineage>
</organism>
<sequence length="58" mass="6539">MFILSSFTSDKTSAVISLRSNFLTFFTCAPLDFQRIVGCKTQLCEHTGSKMLPFQIDD</sequence>
<accession>A0A3P8BP54</accession>
<keyword evidence="2" id="KW-1185">Reference proteome</keyword>
<dbReference type="Proteomes" id="UP000269396">
    <property type="component" value="Unassembled WGS sequence"/>
</dbReference>
<evidence type="ECO:0000313" key="2">
    <source>
        <dbReference type="Proteomes" id="UP000269396"/>
    </source>
</evidence>
<gene>
    <name evidence="1" type="ORF">SMTD_LOCUS879</name>
</gene>
<reference evidence="1 2" key="1">
    <citation type="submission" date="2018-11" db="EMBL/GenBank/DDBJ databases">
        <authorList>
            <consortium name="Pathogen Informatics"/>
        </authorList>
    </citation>
    <scope>NUCLEOTIDE SEQUENCE [LARGE SCALE GENOMIC DNA]</scope>
    <source>
        <strain>Denwood</strain>
        <strain evidence="2">Zambia</strain>
    </source>
</reference>